<dbReference type="GO" id="GO:0046949">
    <property type="term" value="P:fatty-acyl-CoA biosynthetic process"/>
    <property type="evidence" value="ECO:0007669"/>
    <property type="project" value="TreeGrafter"/>
</dbReference>
<evidence type="ECO:0000259" key="4">
    <source>
        <dbReference type="Pfam" id="PF00501"/>
    </source>
</evidence>
<feature type="domain" description="AMP-binding enzyme C-terminal" evidence="5">
    <location>
        <begin position="506"/>
        <end position="581"/>
    </location>
</feature>
<evidence type="ECO:0000256" key="3">
    <source>
        <dbReference type="ARBA" id="ARBA00023140"/>
    </source>
</evidence>
<feature type="domain" description="AMP-dependent synthetase/ligase" evidence="4">
    <location>
        <begin position="77"/>
        <end position="456"/>
    </location>
</feature>
<dbReference type="InterPro" id="IPR042099">
    <property type="entry name" value="ANL_N_sf"/>
</dbReference>
<name>A0A151X4C7_9HYME</name>
<sequence>MTILQLPLFTRVSCILNQCIKECIVNVSPKNYWRKFNKHRYYATTVNLKGDAQNIVNSKLPDISGFENIHVHDFIWEKVGRWSNHTALVCLNTGRSYTYGQLRKTCGKLATSLRKSKLLPGDTIAIILPNIPEFVIIALAANEAGLRTTLINPIFTTYEIKRQIENADTRAIFTIPTKYIDIKASIEKNSKIKLPIIIVNDGTNASSISGTIQLDDLMRDDIEDFSISQKIGISCKDTVFLPYSSGTVGLPKGVESSHRNIVANLLQGMDPTFFPGIEASEHHQEIVPLILPIYHYYGLIIVLYSYLRIGAKLVCLPQFSAEAFIKLLENHRCTVLHIVPPIIQMMINNERITPRHIESVRLTLTGAAPLGEKLIANFRSRFTTGMNFIQGYGATELSPLATITHPNMSTASCGYLVPNTQMRIVSTQDDTLGRNLGPHEIGEIYIRGPQVMKGYYKNPKATADTMDGDWYKTGDLGHYTEDGILYIQGRSKELIKVKGHQVAPTELEEVIRHYDNIKDIAVIGVAHEDYGEIPKAFVVLKSGVKINENELKEFVAKRVAKYKQLGYVQVIESIPKSASGKILRRELENL</sequence>
<evidence type="ECO:0000313" key="7">
    <source>
        <dbReference type="Proteomes" id="UP000075809"/>
    </source>
</evidence>
<evidence type="ECO:0000256" key="2">
    <source>
        <dbReference type="ARBA" id="ARBA00006432"/>
    </source>
</evidence>
<dbReference type="GO" id="GO:0005777">
    <property type="term" value="C:peroxisome"/>
    <property type="evidence" value="ECO:0007669"/>
    <property type="project" value="UniProtKB-SubCell"/>
</dbReference>
<dbReference type="Pfam" id="PF00501">
    <property type="entry name" value="AMP-binding"/>
    <property type="match status" value="1"/>
</dbReference>
<accession>A0A151X4C7</accession>
<proteinExistence type="inferred from homology"/>
<dbReference type="Pfam" id="PF13193">
    <property type="entry name" value="AMP-binding_C"/>
    <property type="match status" value="1"/>
</dbReference>
<dbReference type="EMBL" id="KQ982548">
    <property type="protein sequence ID" value="KYQ55221.1"/>
    <property type="molecule type" value="Genomic_DNA"/>
</dbReference>
<dbReference type="Proteomes" id="UP000075809">
    <property type="component" value="Unassembled WGS sequence"/>
</dbReference>
<evidence type="ECO:0000259" key="5">
    <source>
        <dbReference type="Pfam" id="PF13193"/>
    </source>
</evidence>
<protein>
    <submittedName>
        <fullName evidence="6">4-coumarate--CoA ligase 1</fullName>
    </submittedName>
</protein>
<organism evidence="6 7">
    <name type="scientific">Mycetomoellerius zeteki</name>
    <dbReference type="NCBI Taxonomy" id="64791"/>
    <lineage>
        <taxon>Eukaryota</taxon>
        <taxon>Metazoa</taxon>
        <taxon>Ecdysozoa</taxon>
        <taxon>Arthropoda</taxon>
        <taxon>Hexapoda</taxon>
        <taxon>Insecta</taxon>
        <taxon>Pterygota</taxon>
        <taxon>Neoptera</taxon>
        <taxon>Endopterygota</taxon>
        <taxon>Hymenoptera</taxon>
        <taxon>Apocrita</taxon>
        <taxon>Aculeata</taxon>
        <taxon>Formicoidea</taxon>
        <taxon>Formicidae</taxon>
        <taxon>Myrmicinae</taxon>
        <taxon>Mycetomoellerius</taxon>
    </lineage>
</organism>
<dbReference type="FunFam" id="3.30.300.30:FF:000007">
    <property type="entry name" value="4-coumarate--CoA ligase 2"/>
    <property type="match status" value="1"/>
</dbReference>
<keyword evidence="3" id="KW-0576">Peroxisome</keyword>
<dbReference type="InterPro" id="IPR025110">
    <property type="entry name" value="AMP-bd_C"/>
</dbReference>
<dbReference type="Gene3D" id="3.40.50.12780">
    <property type="entry name" value="N-terminal domain of ligase-like"/>
    <property type="match status" value="1"/>
</dbReference>
<evidence type="ECO:0000256" key="1">
    <source>
        <dbReference type="ARBA" id="ARBA00004275"/>
    </source>
</evidence>
<evidence type="ECO:0000313" key="6">
    <source>
        <dbReference type="EMBL" id="KYQ55221.1"/>
    </source>
</evidence>
<dbReference type="CDD" id="cd05911">
    <property type="entry name" value="Firefly_Luc_like"/>
    <property type="match status" value="1"/>
</dbReference>
<comment type="similarity">
    <text evidence="2">Belongs to the ATP-dependent AMP-binding enzyme family.</text>
</comment>
<reference evidence="6 7" key="1">
    <citation type="submission" date="2015-09" db="EMBL/GenBank/DDBJ databases">
        <title>Trachymyrmex zeteki WGS genome.</title>
        <authorList>
            <person name="Nygaard S."/>
            <person name="Hu H."/>
            <person name="Boomsma J."/>
            <person name="Zhang G."/>
        </authorList>
    </citation>
    <scope>NUCLEOTIDE SEQUENCE [LARGE SCALE GENOMIC DNA]</scope>
    <source>
        <strain evidence="6">Tzet28-1</strain>
        <tissue evidence="6">Whole body</tissue>
    </source>
</reference>
<dbReference type="AlphaFoldDB" id="A0A151X4C7"/>
<dbReference type="PANTHER" id="PTHR24096:SF422">
    <property type="entry name" value="BCDNA.GH02901"/>
    <property type="match status" value="1"/>
</dbReference>
<keyword evidence="7" id="KW-1185">Reference proteome</keyword>
<dbReference type="STRING" id="64791.A0A151X4C7"/>
<dbReference type="OrthoDB" id="10253869at2759"/>
<comment type="subcellular location">
    <subcellularLocation>
        <location evidence="1">Peroxisome</location>
    </subcellularLocation>
</comment>
<gene>
    <name evidence="6" type="ORF">ALC60_05846</name>
</gene>
<dbReference type="PANTHER" id="PTHR24096">
    <property type="entry name" value="LONG-CHAIN-FATTY-ACID--COA LIGASE"/>
    <property type="match status" value="1"/>
</dbReference>
<dbReference type="Gene3D" id="3.30.300.30">
    <property type="match status" value="1"/>
</dbReference>
<dbReference type="InterPro" id="IPR000873">
    <property type="entry name" value="AMP-dep_synth/lig_dom"/>
</dbReference>
<keyword evidence="6" id="KW-0436">Ligase</keyword>
<dbReference type="SUPFAM" id="SSF56801">
    <property type="entry name" value="Acetyl-CoA synthetase-like"/>
    <property type="match status" value="1"/>
</dbReference>
<dbReference type="GO" id="GO:0004467">
    <property type="term" value="F:long-chain fatty acid-CoA ligase activity"/>
    <property type="evidence" value="ECO:0007669"/>
    <property type="project" value="TreeGrafter"/>
</dbReference>
<dbReference type="InterPro" id="IPR045851">
    <property type="entry name" value="AMP-bd_C_sf"/>
</dbReference>
<dbReference type="KEGG" id="mzt:108723044"/>